<proteinExistence type="predicted"/>
<organism evidence="2 3">
    <name type="scientific">Haemaphysalis longicornis</name>
    <name type="common">Bush tick</name>
    <dbReference type="NCBI Taxonomy" id="44386"/>
    <lineage>
        <taxon>Eukaryota</taxon>
        <taxon>Metazoa</taxon>
        <taxon>Ecdysozoa</taxon>
        <taxon>Arthropoda</taxon>
        <taxon>Chelicerata</taxon>
        <taxon>Arachnida</taxon>
        <taxon>Acari</taxon>
        <taxon>Parasitiformes</taxon>
        <taxon>Ixodida</taxon>
        <taxon>Ixodoidea</taxon>
        <taxon>Ixodidae</taxon>
        <taxon>Haemaphysalinae</taxon>
        <taxon>Haemaphysalis</taxon>
    </lineage>
</organism>
<comment type="caution">
    <text evidence="2">The sequence shown here is derived from an EMBL/GenBank/DDBJ whole genome shotgun (WGS) entry which is preliminary data.</text>
</comment>
<keyword evidence="3" id="KW-1185">Reference proteome</keyword>
<sequence>MQSRLQHSLPRTKTVIGTPAGRRRAMDVGFLTREFSAAVSHSWWPDDVTQREQLASHITSCLAPQLKSSRMPSRSQSRQSPLRDSCSALSGRPGIDQTPMSG</sequence>
<reference evidence="2 3" key="1">
    <citation type="journal article" date="2020" name="Cell">
        <title>Large-Scale Comparative Analyses of Tick Genomes Elucidate Their Genetic Diversity and Vector Capacities.</title>
        <authorList>
            <consortium name="Tick Genome and Microbiome Consortium (TIGMIC)"/>
            <person name="Jia N."/>
            <person name="Wang J."/>
            <person name="Shi W."/>
            <person name="Du L."/>
            <person name="Sun Y."/>
            <person name="Zhan W."/>
            <person name="Jiang J.F."/>
            <person name="Wang Q."/>
            <person name="Zhang B."/>
            <person name="Ji P."/>
            <person name="Bell-Sakyi L."/>
            <person name="Cui X.M."/>
            <person name="Yuan T.T."/>
            <person name="Jiang B.G."/>
            <person name="Yang W.F."/>
            <person name="Lam T.T."/>
            <person name="Chang Q.C."/>
            <person name="Ding S.J."/>
            <person name="Wang X.J."/>
            <person name="Zhu J.G."/>
            <person name="Ruan X.D."/>
            <person name="Zhao L."/>
            <person name="Wei J.T."/>
            <person name="Ye R.Z."/>
            <person name="Que T.C."/>
            <person name="Du C.H."/>
            <person name="Zhou Y.H."/>
            <person name="Cheng J.X."/>
            <person name="Dai P.F."/>
            <person name="Guo W.B."/>
            <person name="Han X.H."/>
            <person name="Huang E.J."/>
            <person name="Li L.F."/>
            <person name="Wei W."/>
            <person name="Gao Y.C."/>
            <person name="Liu J.Z."/>
            <person name="Shao H.Z."/>
            <person name="Wang X."/>
            <person name="Wang C.C."/>
            <person name="Yang T.C."/>
            <person name="Huo Q.B."/>
            <person name="Li W."/>
            <person name="Chen H.Y."/>
            <person name="Chen S.E."/>
            <person name="Zhou L.G."/>
            <person name="Ni X.B."/>
            <person name="Tian J.H."/>
            <person name="Sheng Y."/>
            <person name="Liu T."/>
            <person name="Pan Y.S."/>
            <person name="Xia L.Y."/>
            <person name="Li J."/>
            <person name="Zhao F."/>
            <person name="Cao W.C."/>
        </authorList>
    </citation>
    <scope>NUCLEOTIDE SEQUENCE [LARGE SCALE GENOMIC DNA]</scope>
    <source>
        <strain evidence="2">HaeL-2018</strain>
    </source>
</reference>
<dbReference type="EMBL" id="JABSTR010000009">
    <property type="protein sequence ID" value="KAH9379038.1"/>
    <property type="molecule type" value="Genomic_DNA"/>
</dbReference>
<feature type="region of interest" description="Disordered" evidence="1">
    <location>
        <begin position="63"/>
        <end position="102"/>
    </location>
</feature>
<name>A0A9J6GKW1_HAELO</name>
<evidence type="ECO:0000313" key="2">
    <source>
        <dbReference type="EMBL" id="KAH9379038.1"/>
    </source>
</evidence>
<feature type="region of interest" description="Disordered" evidence="1">
    <location>
        <begin position="1"/>
        <end position="20"/>
    </location>
</feature>
<evidence type="ECO:0000313" key="3">
    <source>
        <dbReference type="Proteomes" id="UP000821853"/>
    </source>
</evidence>
<dbReference type="Proteomes" id="UP000821853">
    <property type="component" value="Unassembled WGS sequence"/>
</dbReference>
<dbReference type="AlphaFoldDB" id="A0A9J6GKW1"/>
<gene>
    <name evidence="2" type="ORF">HPB48_013122</name>
</gene>
<feature type="compositionally biased region" description="Low complexity" evidence="1">
    <location>
        <begin position="68"/>
        <end position="85"/>
    </location>
</feature>
<protein>
    <submittedName>
        <fullName evidence="2">Uncharacterized protein</fullName>
    </submittedName>
</protein>
<evidence type="ECO:0000256" key="1">
    <source>
        <dbReference type="SAM" id="MobiDB-lite"/>
    </source>
</evidence>
<accession>A0A9J6GKW1</accession>
<dbReference type="VEuPathDB" id="VectorBase:HLOH_056903"/>
<feature type="compositionally biased region" description="Polar residues" evidence="1">
    <location>
        <begin position="1"/>
        <end position="11"/>
    </location>
</feature>